<sequence>MPGSAVAGERGVPWGASRPRRLHRRPWSLDKRLSLHPTAVANRIRCRNYGHAIRGAQGTIEPKSAMIATLLVRSIAPGDVFGVPDAVAIVTSPRELNRDKHTEGQKTKLASGRDTTLDEAKTTETLVKLQTRTLDDSLKVANASLLSTLVRLPIDHEMEALVKVRLVCT</sequence>
<accession>A0ACC1SFE0</accession>
<comment type="caution">
    <text evidence="1">The sequence shown here is derived from an EMBL/GenBank/DDBJ whole genome shotgun (WGS) entry which is preliminary data.</text>
</comment>
<evidence type="ECO:0000313" key="2">
    <source>
        <dbReference type="Proteomes" id="UP001148629"/>
    </source>
</evidence>
<dbReference type="EMBL" id="JANRMS010000510">
    <property type="protein sequence ID" value="KAJ3538597.1"/>
    <property type="molecule type" value="Genomic_DNA"/>
</dbReference>
<reference evidence="1" key="1">
    <citation type="submission" date="2022-08" db="EMBL/GenBank/DDBJ databases">
        <title>Genome Sequence of Fusarium decemcellulare.</title>
        <authorList>
            <person name="Buettner E."/>
        </authorList>
    </citation>
    <scope>NUCLEOTIDE SEQUENCE</scope>
    <source>
        <strain evidence="1">Babe19</strain>
    </source>
</reference>
<organism evidence="1 2">
    <name type="scientific">Fusarium decemcellulare</name>
    <dbReference type="NCBI Taxonomy" id="57161"/>
    <lineage>
        <taxon>Eukaryota</taxon>
        <taxon>Fungi</taxon>
        <taxon>Dikarya</taxon>
        <taxon>Ascomycota</taxon>
        <taxon>Pezizomycotina</taxon>
        <taxon>Sordariomycetes</taxon>
        <taxon>Hypocreomycetidae</taxon>
        <taxon>Hypocreales</taxon>
        <taxon>Nectriaceae</taxon>
        <taxon>Fusarium</taxon>
        <taxon>Fusarium decemcellulare species complex</taxon>
    </lineage>
</organism>
<keyword evidence="2" id="KW-1185">Reference proteome</keyword>
<dbReference type="Proteomes" id="UP001148629">
    <property type="component" value="Unassembled WGS sequence"/>
</dbReference>
<protein>
    <submittedName>
        <fullName evidence="1">Uncharacterized protein</fullName>
    </submittedName>
</protein>
<name>A0ACC1SFE0_9HYPO</name>
<evidence type="ECO:0000313" key="1">
    <source>
        <dbReference type="EMBL" id="KAJ3538597.1"/>
    </source>
</evidence>
<proteinExistence type="predicted"/>
<gene>
    <name evidence="1" type="ORF">NM208_g5839</name>
</gene>